<dbReference type="InterPro" id="IPR009241">
    <property type="entry name" value="HigB-like"/>
</dbReference>
<dbReference type="NCBIfam" id="TIGR02683">
    <property type="entry name" value="upstrm_HI1419"/>
    <property type="match status" value="1"/>
</dbReference>
<keyword evidence="2" id="KW-1185">Reference proteome</keyword>
<dbReference type="Pfam" id="PF05973">
    <property type="entry name" value="Gp49"/>
    <property type="match status" value="1"/>
</dbReference>
<dbReference type="PANTHER" id="PTHR41791:SF1">
    <property type="entry name" value="SSL7039 PROTEIN"/>
    <property type="match status" value="1"/>
</dbReference>
<sequence>MFTIKPLPEFTAWLDGVTDGTVRGVVVARLKRLERGLIGDVESVGENVSELRIHIGAGWRVYYTLRGTQVIVLLVGGSKRTQKRDIKRAKTLAALLD</sequence>
<dbReference type="OrthoDB" id="9800258at2"/>
<evidence type="ECO:0000313" key="1">
    <source>
        <dbReference type="EMBL" id="TCT06977.1"/>
    </source>
</evidence>
<gene>
    <name evidence="1" type="ORF">EDC26_10732</name>
</gene>
<reference evidence="1 2" key="1">
    <citation type="submission" date="2019-03" db="EMBL/GenBank/DDBJ databases">
        <title>Genomic Encyclopedia of Type Strains, Phase IV (KMG-IV): sequencing the most valuable type-strain genomes for metagenomic binning, comparative biology and taxonomic classification.</title>
        <authorList>
            <person name="Goeker M."/>
        </authorList>
    </citation>
    <scope>NUCLEOTIDE SEQUENCE [LARGE SCALE GENOMIC DNA]</scope>
    <source>
        <strain evidence="1 2">DSM 24591</strain>
    </source>
</reference>
<dbReference type="PANTHER" id="PTHR41791">
    <property type="entry name" value="SSL7039 PROTEIN"/>
    <property type="match status" value="1"/>
</dbReference>
<evidence type="ECO:0000313" key="2">
    <source>
        <dbReference type="Proteomes" id="UP000295525"/>
    </source>
</evidence>
<protein>
    <submittedName>
        <fullName evidence="1">Putative addiction module killer protein</fullName>
    </submittedName>
</protein>
<proteinExistence type="predicted"/>
<dbReference type="PIRSF" id="PIRSF028744">
    <property type="entry name" value="Addict_mod_HI1419"/>
    <property type="match status" value="1"/>
</dbReference>
<comment type="caution">
    <text evidence="1">The sequence shown here is derived from an EMBL/GenBank/DDBJ whole genome shotgun (WGS) entry which is preliminary data.</text>
</comment>
<organism evidence="1 2">
    <name type="scientific">Paralcaligenes ureilyticus</name>
    <dbReference type="NCBI Taxonomy" id="627131"/>
    <lineage>
        <taxon>Bacteria</taxon>
        <taxon>Pseudomonadati</taxon>
        <taxon>Pseudomonadota</taxon>
        <taxon>Betaproteobacteria</taxon>
        <taxon>Burkholderiales</taxon>
        <taxon>Alcaligenaceae</taxon>
        <taxon>Paralcaligenes</taxon>
    </lineage>
</organism>
<dbReference type="RefSeq" id="WP_132582400.1">
    <property type="nucleotide sequence ID" value="NZ_SMAJ01000007.1"/>
</dbReference>
<dbReference type="AlphaFoldDB" id="A0A4R3M647"/>
<name>A0A4R3M647_9BURK</name>
<dbReference type="InterPro" id="IPR014056">
    <property type="entry name" value="TypeIITA-like_toxin_pred"/>
</dbReference>
<accession>A0A4R3M647</accession>
<dbReference type="Proteomes" id="UP000295525">
    <property type="component" value="Unassembled WGS sequence"/>
</dbReference>
<dbReference type="EMBL" id="SMAJ01000007">
    <property type="protein sequence ID" value="TCT06977.1"/>
    <property type="molecule type" value="Genomic_DNA"/>
</dbReference>